<dbReference type="RefSeq" id="XP_022776537.1">
    <property type="nucleotide sequence ID" value="XM_022920802.1"/>
</dbReference>
<dbReference type="PANTHER" id="PTHR22951">
    <property type="entry name" value="CLATHRIN ASSEMBLY PROTEIN"/>
    <property type="match status" value="1"/>
</dbReference>
<protein>
    <submittedName>
        <fullName evidence="11">Clathrin assembly protein At1g25240</fullName>
    </submittedName>
</protein>
<dbReference type="GO" id="GO:0048268">
    <property type="term" value="P:clathrin coat assembly"/>
    <property type="evidence" value="ECO:0007669"/>
    <property type="project" value="InterPro"/>
</dbReference>
<name>A0A6P6BHG0_DURZI</name>
<evidence type="ECO:0000256" key="6">
    <source>
        <dbReference type="ARBA" id="ARBA00023136"/>
    </source>
</evidence>
<evidence type="ECO:0000256" key="3">
    <source>
        <dbReference type="ARBA" id="ARBA00004600"/>
    </source>
</evidence>
<evidence type="ECO:0000256" key="7">
    <source>
        <dbReference type="ARBA" id="ARBA00023176"/>
    </source>
</evidence>
<reference evidence="11" key="1">
    <citation type="submission" date="2025-08" db="UniProtKB">
        <authorList>
            <consortium name="RefSeq"/>
        </authorList>
    </citation>
    <scope>IDENTIFICATION</scope>
    <source>
        <tissue evidence="11">Fruit stalk</tissue>
    </source>
</reference>
<dbReference type="InterPro" id="IPR008942">
    <property type="entry name" value="ENTH_VHS"/>
</dbReference>
<dbReference type="InterPro" id="IPR045192">
    <property type="entry name" value="AP180-like"/>
</dbReference>
<dbReference type="InterPro" id="IPR048050">
    <property type="entry name" value="ANTH_N_plant"/>
</dbReference>
<dbReference type="PANTHER" id="PTHR22951:SF19">
    <property type="entry name" value="OS08G0467300 PROTEIN"/>
    <property type="match status" value="1"/>
</dbReference>
<dbReference type="GeneID" id="111318136"/>
<sequence length="389" mass="44628">MTLWKRATGAIKDKNSLILANFSRRTSFRNPDLEGAIIKATSHDEYHIEKRNAQIVFSWIRASPISLRPLVWALSNRMEKTRSWVVAIKGLMLMHGIFHCKVPAVQKMGRLPFDLSSFSDGHSRSSKAWGFNAFIREYFAFLDRRAVVWFEHDNRSKTEECPLMVQQLSKLQKWQSLLDMLLQIRPRAENMKVLLILEAMDCVIIEIFDVYSRICSEIAKVLLKIHSVGKLEAVMALKILQKATTQGEELSLFFEFCKEYGVLNANEFPTVTHIPEEDVQELERIINGDSAKTYKNDDFKEKNQMAIVVSEENSALCEQRETRGALKTIITDKWVVFDENIKINGFSFPNEKNTAAPEEAAGTSNLPLIPIDDVPVYNHHYEIPDLISF</sequence>
<keyword evidence="8" id="KW-0968">Cytoplasmic vesicle</keyword>
<dbReference type="SMART" id="SM00273">
    <property type="entry name" value="ENTH"/>
    <property type="match status" value="1"/>
</dbReference>
<dbReference type="Gene3D" id="1.20.58.150">
    <property type="entry name" value="ANTH domain"/>
    <property type="match status" value="1"/>
</dbReference>
<accession>A0A6P6BHG0</accession>
<dbReference type="Pfam" id="PF07651">
    <property type="entry name" value="ANTH"/>
    <property type="match status" value="1"/>
</dbReference>
<dbReference type="Proteomes" id="UP000515121">
    <property type="component" value="Unplaced"/>
</dbReference>
<dbReference type="GO" id="GO:0005794">
    <property type="term" value="C:Golgi apparatus"/>
    <property type="evidence" value="ECO:0007669"/>
    <property type="project" value="UniProtKB-SubCell"/>
</dbReference>
<comment type="subcellular location">
    <subcellularLocation>
        <location evidence="1">Cytoplasmic vesicle</location>
        <location evidence="1">Clathrin-coated vesicle</location>
    </subcellularLocation>
    <subcellularLocation>
        <location evidence="2">Golgi apparatus</location>
    </subcellularLocation>
    <subcellularLocation>
        <location evidence="3">Membrane</location>
        <location evidence="3">Clathrin-coated pit</location>
    </subcellularLocation>
</comment>
<keyword evidence="7" id="KW-0168">Coated pit</keyword>
<proteinExistence type="predicted"/>
<dbReference type="GO" id="GO:0032050">
    <property type="term" value="F:clathrin heavy chain binding"/>
    <property type="evidence" value="ECO:0007669"/>
    <property type="project" value="TreeGrafter"/>
</dbReference>
<feature type="domain" description="ENTH" evidence="9">
    <location>
        <begin position="25"/>
        <end position="156"/>
    </location>
</feature>
<keyword evidence="4" id="KW-0254">Endocytosis</keyword>
<dbReference type="GO" id="GO:0000149">
    <property type="term" value="F:SNARE binding"/>
    <property type="evidence" value="ECO:0007669"/>
    <property type="project" value="TreeGrafter"/>
</dbReference>
<evidence type="ECO:0000256" key="2">
    <source>
        <dbReference type="ARBA" id="ARBA00004555"/>
    </source>
</evidence>
<dbReference type="SUPFAM" id="SSF89009">
    <property type="entry name" value="GAT-like domain"/>
    <property type="match status" value="1"/>
</dbReference>
<keyword evidence="6" id="KW-0472">Membrane</keyword>
<evidence type="ECO:0000259" key="9">
    <source>
        <dbReference type="PROSITE" id="PS50942"/>
    </source>
</evidence>
<dbReference type="GO" id="GO:0072583">
    <property type="term" value="P:clathrin-dependent endocytosis"/>
    <property type="evidence" value="ECO:0007669"/>
    <property type="project" value="InterPro"/>
</dbReference>
<dbReference type="OrthoDB" id="682511at2759"/>
<evidence type="ECO:0000313" key="11">
    <source>
        <dbReference type="RefSeq" id="XP_022776537.1"/>
    </source>
</evidence>
<dbReference type="GO" id="GO:0006900">
    <property type="term" value="P:vesicle budding from membrane"/>
    <property type="evidence" value="ECO:0007669"/>
    <property type="project" value="TreeGrafter"/>
</dbReference>
<evidence type="ECO:0000313" key="10">
    <source>
        <dbReference type="Proteomes" id="UP000515121"/>
    </source>
</evidence>
<dbReference type="InterPro" id="IPR013809">
    <property type="entry name" value="ENTH"/>
</dbReference>
<dbReference type="GO" id="GO:0005545">
    <property type="term" value="F:1-phosphatidylinositol binding"/>
    <property type="evidence" value="ECO:0007669"/>
    <property type="project" value="InterPro"/>
</dbReference>
<dbReference type="GO" id="GO:0005905">
    <property type="term" value="C:clathrin-coated pit"/>
    <property type="evidence" value="ECO:0007669"/>
    <property type="project" value="UniProtKB-SubCell"/>
</dbReference>
<evidence type="ECO:0000256" key="8">
    <source>
        <dbReference type="ARBA" id="ARBA00023329"/>
    </source>
</evidence>
<dbReference type="GO" id="GO:0005546">
    <property type="term" value="F:phosphatidylinositol-4,5-bisphosphate binding"/>
    <property type="evidence" value="ECO:0007669"/>
    <property type="project" value="TreeGrafter"/>
</dbReference>
<gene>
    <name evidence="11" type="primary">LOC111318136</name>
</gene>
<dbReference type="SUPFAM" id="SSF48464">
    <property type="entry name" value="ENTH/VHS domain"/>
    <property type="match status" value="1"/>
</dbReference>
<dbReference type="GO" id="GO:0030136">
    <property type="term" value="C:clathrin-coated vesicle"/>
    <property type="evidence" value="ECO:0007669"/>
    <property type="project" value="UniProtKB-SubCell"/>
</dbReference>
<dbReference type="InterPro" id="IPR011417">
    <property type="entry name" value="ANTH_dom"/>
</dbReference>
<evidence type="ECO:0000256" key="4">
    <source>
        <dbReference type="ARBA" id="ARBA00022583"/>
    </source>
</evidence>
<dbReference type="PROSITE" id="PS50942">
    <property type="entry name" value="ENTH"/>
    <property type="match status" value="1"/>
</dbReference>
<dbReference type="CDD" id="cd16987">
    <property type="entry name" value="ANTH_N_AP180_plant"/>
    <property type="match status" value="1"/>
</dbReference>
<evidence type="ECO:0000256" key="1">
    <source>
        <dbReference type="ARBA" id="ARBA00004132"/>
    </source>
</evidence>
<evidence type="ECO:0000256" key="5">
    <source>
        <dbReference type="ARBA" id="ARBA00023034"/>
    </source>
</evidence>
<dbReference type="AlphaFoldDB" id="A0A6P6BHG0"/>
<dbReference type="InterPro" id="IPR014712">
    <property type="entry name" value="ANTH_dom_sf"/>
</dbReference>
<keyword evidence="5" id="KW-0333">Golgi apparatus</keyword>
<keyword evidence="10" id="KW-1185">Reference proteome</keyword>
<dbReference type="Gene3D" id="1.25.40.90">
    <property type="match status" value="1"/>
</dbReference>
<dbReference type="FunFam" id="1.25.40.90:FF:000027">
    <property type="entry name" value="Putative clathrin assembly protein"/>
    <property type="match status" value="1"/>
</dbReference>
<organism evidence="10 11">
    <name type="scientific">Durio zibethinus</name>
    <name type="common">Durian</name>
    <dbReference type="NCBI Taxonomy" id="66656"/>
    <lineage>
        <taxon>Eukaryota</taxon>
        <taxon>Viridiplantae</taxon>
        <taxon>Streptophyta</taxon>
        <taxon>Embryophyta</taxon>
        <taxon>Tracheophyta</taxon>
        <taxon>Spermatophyta</taxon>
        <taxon>Magnoliopsida</taxon>
        <taxon>eudicotyledons</taxon>
        <taxon>Gunneridae</taxon>
        <taxon>Pentapetalae</taxon>
        <taxon>rosids</taxon>
        <taxon>malvids</taxon>
        <taxon>Malvales</taxon>
        <taxon>Malvaceae</taxon>
        <taxon>Helicteroideae</taxon>
        <taxon>Durio</taxon>
    </lineage>
</organism>
<dbReference type="KEGG" id="dzi:111318136"/>